<dbReference type="RefSeq" id="XP_018130143.1">
    <property type="nucleotide sequence ID" value="XM_018275168.2"/>
</dbReference>
<dbReference type="GO" id="GO:0003677">
    <property type="term" value="F:DNA binding"/>
    <property type="evidence" value="ECO:0007669"/>
    <property type="project" value="UniProtKB-UniRule"/>
</dbReference>
<dbReference type="OrthoDB" id="5550281at2759"/>
<organism evidence="5 6">
    <name type="scientific">Pseudogymnoascus verrucosus</name>
    <dbReference type="NCBI Taxonomy" id="342668"/>
    <lineage>
        <taxon>Eukaryota</taxon>
        <taxon>Fungi</taxon>
        <taxon>Dikarya</taxon>
        <taxon>Ascomycota</taxon>
        <taxon>Pezizomycotina</taxon>
        <taxon>Leotiomycetes</taxon>
        <taxon>Thelebolales</taxon>
        <taxon>Thelebolaceae</taxon>
        <taxon>Pseudogymnoascus</taxon>
    </lineage>
</organism>
<feature type="region of interest" description="Disordered" evidence="3">
    <location>
        <begin position="237"/>
        <end position="320"/>
    </location>
</feature>
<gene>
    <name evidence="5" type="ORF">VE01_05708</name>
</gene>
<dbReference type="InterPro" id="IPR036910">
    <property type="entry name" value="HMG_box_dom_sf"/>
</dbReference>
<accession>A0A1B8GKQ0</accession>
<dbReference type="EMBL" id="KV460228">
    <property type="protein sequence ID" value="OBT96410.1"/>
    <property type="molecule type" value="Genomic_DNA"/>
</dbReference>
<evidence type="ECO:0000256" key="3">
    <source>
        <dbReference type="SAM" id="MobiDB-lite"/>
    </source>
</evidence>
<evidence type="ECO:0000313" key="5">
    <source>
        <dbReference type="EMBL" id="OBT96410.1"/>
    </source>
</evidence>
<dbReference type="Pfam" id="PF00505">
    <property type="entry name" value="HMG_box"/>
    <property type="match status" value="1"/>
</dbReference>
<evidence type="ECO:0000256" key="1">
    <source>
        <dbReference type="ARBA" id="ARBA00023125"/>
    </source>
</evidence>
<sequence>MARQKKADAEKAREGPATLTIDVDSFVRTRDSVVTGLATLQDAIQTLSSAYIKHTNAYLGDNSGVGLEVESALSRLGDNPLLAGLTGFRAPTPAIQTPAADAKKEKKKRVHDPNAPKRPLTPYFLYMQTARPIIAGDLGPEVAKGAVSNEGVRRWRDMEDYDKSLWTGVYTENLRLYNARTHAYKSGILEAKDMTDDQARAYADTHNISTAPAEISANDQLNAESLLDLPAADAASLPSSPEAAAAVKATPKGKARGKKVGGKVITPAPEPAAIVPSSAAKAGSPDKKRKRVSKRGEEIAAAAVGEEDKGKGRKKKARGE</sequence>
<reference evidence="5 6" key="1">
    <citation type="submission" date="2016-03" db="EMBL/GenBank/DDBJ databases">
        <title>Comparative genomics of Pseudogymnoascus destructans, the fungus causing white-nose syndrome of bats.</title>
        <authorList>
            <person name="Palmer J.M."/>
            <person name="Drees K.P."/>
            <person name="Foster J.T."/>
            <person name="Lindner D.L."/>
        </authorList>
    </citation>
    <scope>NUCLEOTIDE SEQUENCE [LARGE SCALE GENOMIC DNA]</scope>
    <source>
        <strain evidence="5 6">UAMH 10579</strain>
    </source>
</reference>
<feature type="compositionally biased region" description="Basic residues" evidence="3">
    <location>
        <begin position="311"/>
        <end position="320"/>
    </location>
</feature>
<proteinExistence type="predicted"/>
<dbReference type="InterPro" id="IPR009071">
    <property type="entry name" value="HMG_box_dom"/>
</dbReference>
<feature type="domain" description="HMG box" evidence="4">
    <location>
        <begin position="116"/>
        <end position="185"/>
    </location>
</feature>
<keyword evidence="1 2" id="KW-0238">DNA-binding</keyword>
<dbReference type="SMART" id="SM00398">
    <property type="entry name" value="HMG"/>
    <property type="match status" value="1"/>
</dbReference>
<evidence type="ECO:0000256" key="2">
    <source>
        <dbReference type="PROSITE-ProRule" id="PRU00267"/>
    </source>
</evidence>
<keyword evidence="6" id="KW-1185">Reference proteome</keyword>
<name>A0A1B8GKQ0_9PEZI</name>
<dbReference type="STRING" id="342668.A0A1B8GKQ0"/>
<dbReference type="GeneID" id="28839094"/>
<dbReference type="PANTHER" id="PTHR48112">
    <property type="entry name" value="HIGH MOBILITY GROUP PROTEIN DSP1"/>
    <property type="match status" value="1"/>
</dbReference>
<dbReference type="PROSITE" id="PS50118">
    <property type="entry name" value="HMG_BOX_2"/>
    <property type="match status" value="1"/>
</dbReference>
<dbReference type="AlphaFoldDB" id="A0A1B8GKQ0"/>
<dbReference type="InterPro" id="IPR050342">
    <property type="entry name" value="HMGB"/>
</dbReference>
<feature type="compositionally biased region" description="Basic residues" evidence="3">
    <location>
        <begin position="251"/>
        <end position="261"/>
    </location>
</feature>
<dbReference type="GO" id="GO:0005634">
    <property type="term" value="C:nucleus"/>
    <property type="evidence" value="ECO:0007669"/>
    <property type="project" value="UniProtKB-UniRule"/>
</dbReference>
<dbReference type="SUPFAM" id="SSF47095">
    <property type="entry name" value="HMG-box"/>
    <property type="match status" value="1"/>
</dbReference>
<protein>
    <recommendedName>
        <fullName evidence="4">HMG box domain-containing protein</fullName>
    </recommendedName>
</protein>
<dbReference type="Proteomes" id="UP000091956">
    <property type="component" value="Unassembled WGS sequence"/>
</dbReference>
<feature type="region of interest" description="Disordered" evidence="3">
    <location>
        <begin position="93"/>
        <end position="115"/>
    </location>
</feature>
<evidence type="ECO:0000313" key="6">
    <source>
        <dbReference type="Proteomes" id="UP000091956"/>
    </source>
</evidence>
<keyword evidence="2" id="KW-0539">Nucleus</keyword>
<dbReference type="PANTHER" id="PTHR48112:SF5">
    <property type="entry name" value="BOX PROTEIN, PUTATIVE (AFU_ORTHOLOGUE AFUA_1G04550)-RELATED"/>
    <property type="match status" value="1"/>
</dbReference>
<dbReference type="Gene3D" id="1.10.30.10">
    <property type="entry name" value="High mobility group box domain"/>
    <property type="match status" value="1"/>
</dbReference>
<reference evidence="6" key="2">
    <citation type="journal article" date="2018" name="Nat. Commun.">
        <title>Extreme sensitivity to ultraviolet light in the fungal pathogen causing white-nose syndrome of bats.</title>
        <authorList>
            <person name="Palmer J.M."/>
            <person name="Drees K.P."/>
            <person name="Foster J.T."/>
            <person name="Lindner D.L."/>
        </authorList>
    </citation>
    <scope>NUCLEOTIDE SEQUENCE [LARGE SCALE GENOMIC DNA]</scope>
    <source>
        <strain evidence="6">UAMH 10579</strain>
    </source>
</reference>
<feature type="compositionally biased region" description="Low complexity" evidence="3">
    <location>
        <begin position="237"/>
        <end position="246"/>
    </location>
</feature>
<evidence type="ECO:0000259" key="4">
    <source>
        <dbReference type="PROSITE" id="PS50118"/>
    </source>
</evidence>
<feature type="DNA-binding region" description="HMG box" evidence="2">
    <location>
        <begin position="116"/>
        <end position="185"/>
    </location>
</feature>